<dbReference type="PROSITE" id="PS51257">
    <property type="entry name" value="PROKAR_LIPOPROTEIN"/>
    <property type="match status" value="1"/>
</dbReference>
<dbReference type="GO" id="GO:0016042">
    <property type="term" value="P:lipid catabolic process"/>
    <property type="evidence" value="ECO:0007669"/>
    <property type="project" value="UniProtKB-UniRule"/>
</dbReference>
<keyword evidence="7" id="KW-1185">Reference proteome</keyword>
<feature type="short sequence motif" description="DGA/G" evidence="4">
    <location>
        <begin position="233"/>
        <end position="235"/>
    </location>
</feature>
<evidence type="ECO:0000313" key="6">
    <source>
        <dbReference type="EMBL" id="AOO79734.1"/>
    </source>
</evidence>
<evidence type="ECO:0000256" key="2">
    <source>
        <dbReference type="ARBA" id="ARBA00022963"/>
    </source>
</evidence>
<evidence type="ECO:0000259" key="5">
    <source>
        <dbReference type="PROSITE" id="PS51635"/>
    </source>
</evidence>
<evidence type="ECO:0000256" key="4">
    <source>
        <dbReference type="PROSITE-ProRule" id="PRU01161"/>
    </source>
</evidence>
<comment type="caution">
    <text evidence="4">Lacks conserved residue(s) required for the propagation of feature annotation.</text>
</comment>
<evidence type="ECO:0000256" key="3">
    <source>
        <dbReference type="ARBA" id="ARBA00023098"/>
    </source>
</evidence>
<dbReference type="PROSITE" id="PS51635">
    <property type="entry name" value="PNPLA"/>
    <property type="match status" value="1"/>
</dbReference>
<keyword evidence="1 4" id="KW-0378">Hydrolase</keyword>
<dbReference type="SUPFAM" id="SSF52151">
    <property type="entry name" value="FabD/lysophospholipase-like"/>
    <property type="match status" value="1"/>
</dbReference>
<accession>A0A1D7TX85</accession>
<gene>
    <name evidence="6" type="ORF">BHK69_03870</name>
</gene>
<dbReference type="InterPro" id="IPR016035">
    <property type="entry name" value="Acyl_Trfase/lysoPLipase"/>
</dbReference>
<feature type="active site" description="Proton acceptor" evidence="4">
    <location>
        <position position="233"/>
    </location>
</feature>
<dbReference type="InterPro" id="IPR050301">
    <property type="entry name" value="NTE"/>
</dbReference>
<dbReference type="PANTHER" id="PTHR14226:SF74">
    <property type="entry name" value="BLR4684 PROTEIN"/>
    <property type="match status" value="1"/>
</dbReference>
<keyword evidence="3 4" id="KW-0443">Lipid metabolism</keyword>
<organism evidence="6 7">
    <name type="scientific">Bosea vaviloviae</name>
    <dbReference type="NCBI Taxonomy" id="1526658"/>
    <lineage>
        <taxon>Bacteria</taxon>
        <taxon>Pseudomonadati</taxon>
        <taxon>Pseudomonadota</taxon>
        <taxon>Alphaproteobacteria</taxon>
        <taxon>Hyphomicrobiales</taxon>
        <taxon>Boseaceae</taxon>
        <taxon>Bosea</taxon>
    </lineage>
</organism>
<dbReference type="EMBL" id="CP017147">
    <property type="protein sequence ID" value="AOO79734.1"/>
    <property type="molecule type" value="Genomic_DNA"/>
</dbReference>
<name>A0A1D7TX85_9HYPH</name>
<feature type="short sequence motif" description="GXSXG" evidence="4">
    <location>
        <begin position="91"/>
        <end position="95"/>
    </location>
</feature>
<dbReference type="STRING" id="1526658.BHK69_03870"/>
<dbReference type="InterPro" id="IPR002641">
    <property type="entry name" value="PNPLA_dom"/>
</dbReference>
<dbReference type="PANTHER" id="PTHR14226">
    <property type="entry name" value="NEUROPATHY TARGET ESTERASE/SWISS CHEESE D.MELANOGASTER"/>
    <property type="match status" value="1"/>
</dbReference>
<dbReference type="Pfam" id="PF01734">
    <property type="entry name" value="Patatin"/>
    <property type="match status" value="1"/>
</dbReference>
<keyword evidence="2 4" id="KW-0442">Lipid degradation</keyword>
<feature type="active site" description="Nucleophile" evidence="4">
    <location>
        <position position="93"/>
    </location>
</feature>
<protein>
    <recommendedName>
        <fullName evidence="5">PNPLA domain-containing protein</fullName>
    </recommendedName>
</protein>
<reference evidence="6 7" key="1">
    <citation type="journal article" date="2015" name="Antonie Van Leeuwenhoek">
        <title>Bosea vaviloviae sp. nov., a new species of slow-growing rhizobia isolated from nodules of the relict species Vavilovia formosa (Stev.) Fed.</title>
        <authorList>
            <person name="Safronova V.I."/>
            <person name="Kuznetsova I.G."/>
            <person name="Sazanova A.L."/>
            <person name="Kimeklis A.K."/>
            <person name="Belimov A.A."/>
            <person name="Andronov E.E."/>
            <person name="Pinaev A.G."/>
            <person name="Chizhevskaya E.P."/>
            <person name="Pukhaev A.R."/>
            <person name="Popov K.P."/>
            <person name="Willems A."/>
            <person name="Tikhonovich I.A."/>
        </authorList>
    </citation>
    <scope>NUCLEOTIDE SEQUENCE [LARGE SCALE GENOMIC DNA]</scope>
    <source>
        <strain evidence="6 7">Vaf18</strain>
    </source>
</reference>
<dbReference type="Proteomes" id="UP000094969">
    <property type="component" value="Chromosome"/>
</dbReference>
<dbReference type="KEGG" id="bvv:BHK69_03870"/>
<proteinExistence type="predicted"/>
<dbReference type="AlphaFoldDB" id="A0A1D7TX85"/>
<evidence type="ECO:0000256" key="1">
    <source>
        <dbReference type="ARBA" id="ARBA00022801"/>
    </source>
</evidence>
<sequence length="350" mass="37191">MCSGLKLLALAAALSACKHGDIVMNASEPAVAAGIYASAMAPAVKERPRIRAAEQNILILTSGGADGAFGAGVLTAWSTSAKRPVFDIVAGVSTGALQATPAFLGSDWDGLLERVYTTTRTRDVFRSNGLKTLVGSGYYDPAPLHRLLTELVTEEMLDAVAAAHRQGRRLYVATTDMTAGKSVLWDMGAIAASGDGRKNSYIDVLIASAAVPGLVEPVRVVDRQRGTRSLHGDGGVKAPVPLEPFMLDPRKAVRTNVWVVANGHVSRDAASNSEARTTLALARRGVSQLLRQLLYSSVREAETRTLRAGAHFRLIALPDSTPEAADPFVFNPDEMRGLYDKGRELGSQIS</sequence>
<dbReference type="GO" id="GO:0016787">
    <property type="term" value="F:hydrolase activity"/>
    <property type="evidence" value="ECO:0007669"/>
    <property type="project" value="UniProtKB-UniRule"/>
</dbReference>
<evidence type="ECO:0000313" key="7">
    <source>
        <dbReference type="Proteomes" id="UP000094969"/>
    </source>
</evidence>
<feature type="domain" description="PNPLA" evidence="5">
    <location>
        <begin position="58"/>
        <end position="246"/>
    </location>
</feature>
<dbReference type="Gene3D" id="3.40.1090.10">
    <property type="entry name" value="Cytosolic phospholipase A2 catalytic domain"/>
    <property type="match status" value="1"/>
</dbReference>